<dbReference type="Gene3D" id="3.40.50.170">
    <property type="entry name" value="Formyl transferase, N-terminal domain"/>
    <property type="match status" value="1"/>
</dbReference>
<reference evidence="7" key="1">
    <citation type="journal article" date="2020" name="mSystems">
        <title>Genome- and Community-Level Interaction Insights into Carbon Utilization and Element Cycling Functions of Hydrothermarchaeota in Hydrothermal Sediment.</title>
        <authorList>
            <person name="Zhou Z."/>
            <person name="Liu Y."/>
            <person name="Xu W."/>
            <person name="Pan J."/>
            <person name="Luo Z.H."/>
            <person name="Li M."/>
        </authorList>
    </citation>
    <scope>NUCLEOTIDE SEQUENCE [LARGE SCALE GENOMIC DNA]</scope>
    <source>
        <strain evidence="7">SpSt-413</strain>
    </source>
</reference>
<dbReference type="EMBL" id="DSRP01000269">
    <property type="protein sequence ID" value="HGG92086.1"/>
    <property type="molecule type" value="Genomic_DNA"/>
</dbReference>
<feature type="region of interest" description="Disordered" evidence="5">
    <location>
        <begin position="195"/>
        <end position="231"/>
    </location>
</feature>
<sequence>MPVAVLVSGSGSNLQALIDRAQDGTLAATIALVVSNKPDAYGLERARRHNIPWVCIRHTDYPDRPAFDRAMIAAIRAAGARAVALAGFMRMITPEFIQAFEGRVINIHPALLPSFPGIRGQSDAAAYGVTLAGCTVHYVDEKMDHGPVIIQAAVPAYPDDDGESLGRRILALEHRVFPQALHWLATDRIRLEGRKTRILPPPGDPAPGAPQPPSPPQPTDALVNPPLEAGF</sequence>
<feature type="active site" description="Proton donor" evidence="4">
    <location>
        <position position="108"/>
    </location>
</feature>
<dbReference type="SUPFAM" id="SSF53328">
    <property type="entry name" value="Formyltransferase"/>
    <property type="match status" value="1"/>
</dbReference>
<dbReference type="AlphaFoldDB" id="A0A7C3W8X0"/>
<dbReference type="InterPro" id="IPR002376">
    <property type="entry name" value="Formyl_transf_N"/>
</dbReference>
<dbReference type="EC" id="2.1.2.2" evidence="4"/>
<dbReference type="PANTHER" id="PTHR43369">
    <property type="entry name" value="PHOSPHORIBOSYLGLYCINAMIDE FORMYLTRANSFERASE"/>
    <property type="match status" value="1"/>
</dbReference>
<keyword evidence="2 4" id="KW-0808">Transferase</keyword>
<feature type="site" description="Raises pKa of active site His" evidence="4">
    <location>
        <position position="144"/>
    </location>
</feature>
<evidence type="ECO:0000256" key="4">
    <source>
        <dbReference type="HAMAP-Rule" id="MF_01930"/>
    </source>
</evidence>
<evidence type="ECO:0000256" key="1">
    <source>
        <dbReference type="ARBA" id="ARBA00005054"/>
    </source>
</evidence>
<dbReference type="PANTHER" id="PTHR43369:SF2">
    <property type="entry name" value="PHOSPHORIBOSYLGLYCINAMIDE FORMYLTRANSFERASE"/>
    <property type="match status" value="1"/>
</dbReference>
<proteinExistence type="inferred from homology"/>
<dbReference type="GO" id="GO:0004644">
    <property type="term" value="F:phosphoribosylglycinamide formyltransferase activity"/>
    <property type="evidence" value="ECO:0007669"/>
    <property type="project" value="UniProtKB-UniRule"/>
</dbReference>
<gene>
    <name evidence="4" type="primary">purN</name>
    <name evidence="7" type="ORF">ENR59_03950</name>
</gene>
<dbReference type="Pfam" id="PF00551">
    <property type="entry name" value="Formyl_trans_N"/>
    <property type="match status" value="1"/>
</dbReference>
<keyword evidence="3 4" id="KW-0658">Purine biosynthesis</keyword>
<dbReference type="NCBIfam" id="TIGR00639">
    <property type="entry name" value="PurN"/>
    <property type="match status" value="1"/>
</dbReference>
<dbReference type="InterPro" id="IPR036477">
    <property type="entry name" value="Formyl_transf_N_sf"/>
</dbReference>
<evidence type="ECO:0000256" key="3">
    <source>
        <dbReference type="ARBA" id="ARBA00022755"/>
    </source>
</evidence>
<comment type="pathway">
    <text evidence="1 4">Purine metabolism; IMP biosynthesis via de novo pathway; N(2)-formyl-N(1)-(5-phospho-D-ribosyl)glycinamide from N(1)-(5-phospho-D-ribosyl)glycinamide (10-formyl THF route): step 1/1.</text>
</comment>
<dbReference type="UniPathway" id="UPA00074">
    <property type="reaction ID" value="UER00126"/>
</dbReference>
<comment type="caution">
    <text evidence="4">Lacks conserved residue(s) required for the propagation of feature annotation.</text>
</comment>
<comment type="similarity">
    <text evidence="4">Belongs to the GART family.</text>
</comment>
<comment type="function">
    <text evidence="4">Catalyzes the transfer of a formyl group from 10-formyltetrahydrofolate to 5-phospho-ribosyl-glycinamide (GAR), producing 5-phospho-ribosyl-N-formylglycinamide (FGAR) and tetrahydrofolate.</text>
</comment>
<accession>A0A7C3W8X0</accession>
<name>A0A7C3W8X0_9BACT</name>
<dbReference type="CDD" id="cd08645">
    <property type="entry name" value="FMT_core_GART"/>
    <property type="match status" value="1"/>
</dbReference>
<feature type="compositionally biased region" description="Pro residues" evidence="5">
    <location>
        <begin position="199"/>
        <end position="218"/>
    </location>
</feature>
<protein>
    <recommendedName>
        <fullName evidence="4">Phosphoribosylglycinamide formyltransferase</fullName>
        <ecNumber evidence="4">2.1.2.2</ecNumber>
    </recommendedName>
    <alternativeName>
        <fullName evidence="4">5'-phosphoribosylglycinamide transformylase</fullName>
    </alternativeName>
    <alternativeName>
        <fullName evidence="4">GAR transformylase</fullName>
        <shortName evidence="4">GART</shortName>
    </alternativeName>
</protein>
<organism evidence="7">
    <name type="scientific">Fundidesulfovibrio putealis</name>
    <dbReference type="NCBI Taxonomy" id="270496"/>
    <lineage>
        <taxon>Bacteria</taxon>
        <taxon>Pseudomonadati</taxon>
        <taxon>Thermodesulfobacteriota</taxon>
        <taxon>Desulfovibrionia</taxon>
        <taxon>Desulfovibrionales</taxon>
        <taxon>Desulfovibrionaceae</taxon>
        <taxon>Fundidesulfovibrio</taxon>
    </lineage>
</organism>
<dbReference type="HAMAP" id="MF_01930">
    <property type="entry name" value="PurN"/>
    <property type="match status" value="1"/>
</dbReference>
<dbReference type="GO" id="GO:0006189">
    <property type="term" value="P:'de novo' IMP biosynthetic process"/>
    <property type="evidence" value="ECO:0007669"/>
    <property type="project" value="UniProtKB-UniRule"/>
</dbReference>
<feature type="binding site" evidence="4">
    <location>
        <position position="106"/>
    </location>
    <ligand>
        <name>(6R)-10-formyltetrahydrofolate</name>
        <dbReference type="ChEBI" id="CHEBI:195366"/>
    </ligand>
</feature>
<dbReference type="GO" id="GO:0005829">
    <property type="term" value="C:cytosol"/>
    <property type="evidence" value="ECO:0007669"/>
    <property type="project" value="TreeGrafter"/>
</dbReference>
<feature type="binding site" evidence="4">
    <location>
        <position position="64"/>
    </location>
    <ligand>
        <name>(6R)-10-formyltetrahydrofolate</name>
        <dbReference type="ChEBI" id="CHEBI:195366"/>
    </ligand>
</feature>
<evidence type="ECO:0000313" key="7">
    <source>
        <dbReference type="EMBL" id="HGG92086.1"/>
    </source>
</evidence>
<comment type="catalytic activity">
    <reaction evidence="4">
        <text>N(1)-(5-phospho-beta-D-ribosyl)glycinamide + (6R)-10-formyltetrahydrofolate = N(2)-formyl-N(1)-(5-phospho-beta-D-ribosyl)glycinamide + (6S)-5,6,7,8-tetrahydrofolate + H(+)</text>
        <dbReference type="Rhea" id="RHEA:15053"/>
        <dbReference type="ChEBI" id="CHEBI:15378"/>
        <dbReference type="ChEBI" id="CHEBI:57453"/>
        <dbReference type="ChEBI" id="CHEBI:143788"/>
        <dbReference type="ChEBI" id="CHEBI:147286"/>
        <dbReference type="ChEBI" id="CHEBI:195366"/>
        <dbReference type="EC" id="2.1.2.2"/>
    </reaction>
</comment>
<evidence type="ECO:0000256" key="2">
    <source>
        <dbReference type="ARBA" id="ARBA00022679"/>
    </source>
</evidence>
<comment type="caution">
    <text evidence="7">The sequence shown here is derived from an EMBL/GenBank/DDBJ whole genome shotgun (WGS) entry which is preliminary data.</text>
</comment>
<dbReference type="InterPro" id="IPR004607">
    <property type="entry name" value="GART"/>
</dbReference>
<evidence type="ECO:0000259" key="6">
    <source>
        <dbReference type="Pfam" id="PF00551"/>
    </source>
</evidence>
<evidence type="ECO:0000256" key="5">
    <source>
        <dbReference type="SAM" id="MobiDB-lite"/>
    </source>
</evidence>
<feature type="domain" description="Formyl transferase N-terminal" evidence="6">
    <location>
        <begin position="2"/>
        <end position="181"/>
    </location>
</feature>
<feature type="binding site" evidence="4">
    <location>
        <begin position="11"/>
        <end position="13"/>
    </location>
    <ligand>
        <name>N(1)-(5-phospho-beta-D-ribosyl)glycinamide</name>
        <dbReference type="ChEBI" id="CHEBI:143788"/>
    </ligand>
</feature>